<evidence type="ECO:0000256" key="1">
    <source>
        <dbReference type="SAM" id="MobiDB-lite"/>
    </source>
</evidence>
<dbReference type="PANTHER" id="PTHR42339:SF1">
    <property type="entry name" value="HISTONE H1"/>
    <property type="match status" value="1"/>
</dbReference>
<evidence type="ECO:0000259" key="2">
    <source>
        <dbReference type="Pfam" id="PF24852"/>
    </source>
</evidence>
<protein>
    <submittedName>
        <fullName evidence="3">Predicted protein</fullName>
    </submittedName>
</protein>
<feature type="domain" description="DUF7726" evidence="2">
    <location>
        <begin position="34"/>
        <end position="102"/>
    </location>
</feature>
<dbReference type="EMBL" id="GG663744">
    <property type="protein sequence ID" value="EEH54297.1"/>
    <property type="molecule type" value="Genomic_DNA"/>
</dbReference>
<dbReference type="OMA" id="KWRAMEN"/>
<dbReference type="PANTHER" id="PTHR42339">
    <property type="entry name" value="HISTONE H1"/>
    <property type="match status" value="1"/>
</dbReference>
<reference evidence="3 4" key="1">
    <citation type="journal article" date="2009" name="Science">
        <title>Green evolution and dynamic adaptations revealed by genomes of the marine picoeukaryotes Micromonas.</title>
        <authorList>
            <person name="Worden A.Z."/>
            <person name="Lee J.H."/>
            <person name="Mock T."/>
            <person name="Rouze P."/>
            <person name="Simmons M.P."/>
            <person name="Aerts A.L."/>
            <person name="Allen A.E."/>
            <person name="Cuvelier M.L."/>
            <person name="Derelle E."/>
            <person name="Everett M.V."/>
            <person name="Foulon E."/>
            <person name="Grimwood J."/>
            <person name="Gundlach H."/>
            <person name="Henrissat B."/>
            <person name="Napoli C."/>
            <person name="McDonald S.M."/>
            <person name="Parker M.S."/>
            <person name="Rombauts S."/>
            <person name="Salamov A."/>
            <person name="Von Dassow P."/>
            <person name="Badger J.H."/>
            <person name="Coutinho P.M."/>
            <person name="Demir E."/>
            <person name="Dubchak I."/>
            <person name="Gentemann C."/>
            <person name="Eikrem W."/>
            <person name="Gready J.E."/>
            <person name="John U."/>
            <person name="Lanier W."/>
            <person name="Lindquist E.A."/>
            <person name="Lucas S."/>
            <person name="Mayer K.F."/>
            <person name="Moreau H."/>
            <person name="Not F."/>
            <person name="Otillar R."/>
            <person name="Panaud O."/>
            <person name="Pangilinan J."/>
            <person name="Paulsen I."/>
            <person name="Piegu B."/>
            <person name="Poliakov A."/>
            <person name="Robbens S."/>
            <person name="Schmutz J."/>
            <person name="Toulza E."/>
            <person name="Wyss T."/>
            <person name="Zelensky A."/>
            <person name="Zhou K."/>
            <person name="Armbrust E.V."/>
            <person name="Bhattacharya D."/>
            <person name="Goodenough U.W."/>
            <person name="Van de Peer Y."/>
            <person name="Grigoriev I.V."/>
        </authorList>
    </citation>
    <scope>NUCLEOTIDE SEQUENCE [LARGE SCALE GENOMIC DNA]</scope>
    <source>
        <strain evidence="3 4">CCMP1545</strain>
    </source>
</reference>
<organism evidence="4">
    <name type="scientific">Micromonas pusilla (strain CCMP1545)</name>
    <name type="common">Picoplanktonic green alga</name>
    <dbReference type="NCBI Taxonomy" id="564608"/>
    <lineage>
        <taxon>Eukaryota</taxon>
        <taxon>Viridiplantae</taxon>
        <taxon>Chlorophyta</taxon>
        <taxon>Mamiellophyceae</taxon>
        <taxon>Mamiellales</taxon>
        <taxon>Mamiellaceae</taxon>
        <taxon>Micromonas</taxon>
    </lineage>
</organism>
<gene>
    <name evidence="3" type="ORF">MICPUCDRAFT_51074</name>
</gene>
<dbReference type="AlphaFoldDB" id="C1N0M4"/>
<dbReference type="GeneID" id="9687106"/>
<dbReference type="KEGG" id="mpp:MICPUCDRAFT_51074"/>
<dbReference type="OrthoDB" id="2592504at2759"/>
<dbReference type="Proteomes" id="UP000001876">
    <property type="component" value="Unassembled WGS sequence"/>
</dbReference>
<accession>C1N0M4</accession>
<dbReference type="InterPro" id="IPR056143">
    <property type="entry name" value="DUF7726"/>
</dbReference>
<name>C1N0M4_MICPC</name>
<feature type="compositionally biased region" description="Polar residues" evidence="1">
    <location>
        <begin position="314"/>
        <end position="324"/>
    </location>
</feature>
<sequence>MPKGKVNIETPARYNDFYDEWLEDTYSYSWKAPSPGSLRGKIRKFLEEYDVTASSLQRVLSVNAGSFTQFMTGKYKDPWAATQNGTYRAAAYFFHVDKLLGKDGIIHQLKATRANATNAGGAGAAAAGAASAGAAAGAKEKGLPDVSGVVDVTDDSPVWLTPAEVRAEVSALKRARAFTNADLARAVLGDAFTQSRYQLVGKFLNTGGEFGGANQDVYAPMARFVEKCRVALGKPKSKKRLALEAETQPGRRVRPPRALVPIRPRSRGERRSLRTFPGVSLLPPLAFNPRPRRLSTPSDAFQLHPAVAGTTLSRSWATTRTGSTWRPLPRNCS</sequence>
<proteinExistence type="predicted"/>
<keyword evidence="4" id="KW-1185">Reference proteome</keyword>
<feature type="region of interest" description="Disordered" evidence="1">
    <location>
        <begin position="314"/>
        <end position="333"/>
    </location>
</feature>
<evidence type="ECO:0000313" key="3">
    <source>
        <dbReference type="EMBL" id="EEH54297.1"/>
    </source>
</evidence>
<evidence type="ECO:0000313" key="4">
    <source>
        <dbReference type="Proteomes" id="UP000001876"/>
    </source>
</evidence>
<dbReference type="RefSeq" id="XP_003061667.1">
    <property type="nucleotide sequence ID" value="XM_003061621.1"/>
</dbReference>
<dbReference type="Pfam" id="PF24852">
    <property type="entry name" value="DUF7726"/>
    <property type="match status" value="1"/>
</dbReference>